<proteinExistence type="predicted"/>
<keyword evidence="3" id="KW-0271">Exosome</keyword>
<dbReference type="SUPFAM" id="SSF50249">
    <property type="entry name" value="Nucleic acid-binding proteins"/>
    <property type="match status" value="1"/>
</dbReference>
<evidence type="ECO:0000256" key="3">
    <source>
        <dbReference type="ARBA" id="ARBA00022835"/>
    </source>
</evidence>
<feature type="domain" description="Exosome complex component N-terminal" evidence="5">
    <location>
        <begin position="24"/>
        <end position="61"/>
    </location>
</feature>
<dbReference type="Gene3D" id="2.40.50.140">
    <property type="entry name" value="Nucleic acid-binding proteins"/>
    <property type="match status" value="1"/>
</dbReference>
<dbReference type="InterPro" id="IPR019495">
    <property type="entry name" value="EXOSC1_C"/>
</dbReference>
<accession>A0ABD6EDH9</accession>
<organism evidence="6 7">
    <name type="scientific">Gnathostoma spinigerum</name>
    <dbReference type="NCBI Taxonomy" id="75299"/>
    <lineage>
        <taxon>Eukaryota</taxon>
        <taxon>Metazoa</taxon>
        <taxon>Ecdysozoa</taxon>
        <taxon>Nematoda</taxon>
        <taxon>Chromadorea</taxon>
        <taxon>Rhabditida</taxon>
        <taxon>Spirurina</taxon>
        <taxon>Gnathostomatomorpha</taxon>
        <taxon>Gnathostomatoidea</taxon>
        <taxon>Gnathostomatidae</taxon>
        <taxon>Gnathostoma</taxon>
    </lineage>
</organism>
<keyword evidence="2" id="KW-0963">Cytoplasm</keyword>
<comment type="caution">
    <text evidence="6">The sequence shown here is derived from an EMBL/GenBank/DDBJ whole genome shotgun (WGS) entry which is preliminary data.</text>
</comment>
<keyword evidence="7" id="KW-1185">Reference proteome</keyword>
<dbReference type="InterPro" id="IPR025721">
    <property type="entry name" value="Exosome_cplx_N_dom"/>
</dbReference>
<dbReference type="InterPro" id="IPR012340">
    <property type="entry name" value="NA-bd_OB-fold"/>
</dbReference>
<name>A0ABD6EDH9_9BILA</name>
<protein>
    <submittedName>
        <fullName evidence="6">Uncharacterized protein</fullName>
    </submittedName>
</protein>
<dbReference type="AlphaFoldDB" id="A0ABD6EDH9"/>
<feature type="domain" description="Exosome complex component CSL4 C-terminal" evidence="4">
    <location>
        <begin position="119"/>
        <end position="157"/>
    </location>
</feature>
<reference evidence="6 7" key="1">
    <citation type="submission" date="2024-08" db="EMBL/GenBank/DDBJ databases">
        <title>Gnathostoma spinigerum genome.</title>
        <authorList>
            <person name="Gonzalez-Bertolin B."/>
            <person name="Monzon S."/>
            <person name="Zaballos A."/>
            <person name="Jimenez P."/>
            <person name="Dekumyoy P."/>
            <person name="Varona S."/>
            <person name="Cuesta I."/>
            <person name="Sumanam S."/>
            <person name="Adisakwattana P."/>
            <person name="Gasser R.B."/>
            <person name="Hernandez-Gonzalez A."/>
            <person name="Young N.D."/>
            <person name="Perteguer M.J."/>
        </authorList>
    </citation>
    <scope>NUCLEOTIDE SEQUENCE [LARGE SCALE GENOMIC DNA]</scope>
    <source>
        <strain evidence="6">AL3</strain>
        <tissue evidence="6">Liver</tissue>
    </source>
</reference>
<dbReference type="InterPro" id="IPR039771">
    <property type="entry name" value="Csl4"/>
</dbReference>
<dbReference type="EMBL" id="JBGFUD010000363">
    <property type="protein sequence ID" value="MFH4974370.1"/>
    <property type="molecule type" value="Genomic_DNA"/>
</dbReference>
<evidence type="ECO:0000256" key="1">
    <source>
        <dbReference type="ARBA" id="ARBA00004604"/>
    </source>
</evidence>
<comment type="subcellular location">
    <subcellularLocation>
        <location evidence="1">Nucleus</location>
        <location evidence="1">Nucleolus</location>
    </subcellularLocation>
</comment>
<dbReference type="SUPFAM" id="SSF110324">
    <property type="entry name" value="Ribosomal L27 protein-like"/>
    <property type="match status" value="1"/>
</dbReference>
<dbReference type="Pfam" id="PF10447">
    <property type="entry name" value="EXOSC1"/>
    <property type="match status" value="1"/>
</dbReference>
<evidence type="ECO:0000313" key="6">
    <source>
        <dbReference type="EMBL" id="MFH4974370.1"/>
    </source>
</evidence>
<dbReference type="Pfam" id="PF14382">
    <property type="entry name" value="ECR1_N"/>
    <property type="match status" value="1"/>
</dbReference>
<evidence type="ECO:0000259" key="4">
    <source>
        <dbReference type="Pfam" id="PF10447"/>
    </source>
</evidence>
<dbReference type="PANTHER" id="PTHR12686:SF8">
    <property type="entry name" value="EXOSOME COMPLEX COMPONENT CSL4"/>
    <property type="match status" value="1"/>
</dbReference>
<sequence>MSTVAQNTLSSTAATSTSSGSFKFVVPGERIVRVSDDVRPGIGTYELYGYINASLAGIVHHVPHHEGEKDLTTIEVRRSSDIEKRHIMPYVGCIVTARVLNIGPRYLKCAILCVDSSILAHEFSGLLRKEDIVEFDKQKVQIEQCFHPGDIILARVIGFGETQKSFVLSTAEDQLGVVNAIGEYGERMVPCSFTEVKSVLTGVKESRKVARVPCLNG</sequence>
<dbReference type="PANTHER" id="PTHR12686">
    <property type="entry name" value="3'-5' EXORIBONUCLEASE CSL4-RELATED"/>
    <property type="match status" value="1"/>
</dbReference>
<dbReference type="Proteomes" id="UP001608902">
    <property type="component" value="Unassembled WGS sequence"/>
</dbReference>
<evidence type="ECO:0000256" key="2">
    <source>
        <dbReference type="ARBA" id="ARBA00022490"/>
    </source>
</evidence>
<dbReference type="GO" id="GO:0005730">
    <property type="term" value="C:nucleolus"/>
    <property type="evidence" value="ECO:0007669"/>
    <property type="project" value="UniProtKB-SubCell"/>
</dbReference>
<dbReference type="Gene3D" id="2.40.50.100">
    <property type="match status" value="1"/>
</dbReference>
<evidence type="ECO:0000313" key="7">
    <source>
        <dbReference type="Proteomes" id="UP001608902"/>
    </source>
</evidence>
<dbReference type="GO" id="GO:0000178">
    <property type="term" value="C:exosome (RNase complex)"/>
    <property type="evidence" value="ECO:0007669"/>
    <property type="project" value="UniProtKB-KW"/>
</dbReference>
<evidence type="ECO:0000259" key="5">
    <source>
        <dbReference type="Pfam" id="PF14382"/>
    </source>
</evidence>
<gene>
    <name evidence="6" type="ORF">AB6A40_001079</name>
</gene>